<dbReference type="AlphaFoldDB" id="A0AAD4L1R7"/>
<accession>A0AAD4L1R7</accession>
<keyword evidence="10" id="KW-0472">Membrane</keyword>
<name>A0AAD4L1R7_9EURO</name>
<dbReference type="PANTHER" id="PTHR24305:SF229">
    <property type="entry name" value="P450, PUTATIVE (EUROFUNG)-RELATED"/>
    <property type="match status" value="1"/>
</dbReference>
<comment type="cofactor">
    <cofactor evidence="1 8">
        <name>heme</name>
        <dbReference type="ChEBI" id="CHEBI:30413"/>
    </cofactor>
</comment>
<keyword evidence="12" id="KW-1185">Reference proteome</keyword>
<dbReference type="GO" id="GO:0020037">
    <property type="term" value="F:heme binding"/>
    <property type="evidence" value="ECO:0007669"/>
    <property type="project" value="InterPro"/>
</dbReference>
<dbReference type="GeneID" id="70251726"/>
<dbReference type="EMBL" id="JAJTJA010000001">
    <property type="protein sequence ID" value="KAH8705962.1"/>
    <property type="molecule type" value="Genomic_DNA"/>
</dbReference>
<sequence length="504" mass="57058">MSLSDYVLFLLGFMGVYWALWILFTVWLHPYSKYPGPFLASISRLWLVLEVFQGHAHITQKSLHEKLGPIVRIAPNEVSISDPEFIKVIYGVNSGFTKTDFYLSFRPKFARFPDLFTTINEKVHSQRRKIVNNIYSMTSIVKSEDLIDICSELFLQRIGEFAETKNPVDIAKWVNWYTFDVIGELYFSSMFGFMKERQDSHNYIASLDNCLPIVCASGVLPKYIRIPFLFSGLLFSPIRSAMHALSAINQAAETSVTDRIQLREKGNSTREDILDKLLCIYESRGDEQDFTVTDIQVEAYGGFFAGSDTTAAAISSILFHIIKNPVVYSKLMKEIDEASAAGNLSYPHVKYAEAMRLPYLIACCKEGMRIHPSIGMTLPRVVPPGGRQILGQWFPGGLRVGVNAAVVHFDKGIFGGDANEFNPERWLRGDTANMDRHMFQFGSGSRICIGKNISLCEIHKFVPELLRTYEIKLANPDAEFVTVNHWFNKPCPLQVNVKRRAIGV</sequence>
<dbReference type="GO" id="GO:0005506">
    <property type="term" value="F:iron ion binding"/>
    <property type="evidence" value="ECO:0007669"/>
    <property type="project" value="InterPro"/>
</dbReference>
<dbReference type="FunFam" id="1.10.630.10:FF:000050">
    <property type="entry name" value="Cytochrome P450 monooxygenase"/>
    <property type="match status" value="1"/>
</dbReference>
<keyword evidence="4 8" id="KW-0479">Metal-binding</keyword>
<keyword evidence="10" id="KW-0812">Transmembrane</keyword>
<dbReference type="SUPFAM" id="SSF48264">
    <property type="entry name" value="Cytochrome P450"/>
    <property type="match status" value="1"/>
</dbReference>
<evidence type="ECO:0000256" key="2">
    <source>
        <dbReference type="ARBA" id="ARBA00010617"/>
    </source>
</evidence>
<evidence type="ECO:0000256" key="6">
    <source>
        <dbReference type="ARBA" id="ARBA00023004"/>
    </source>
</evidence>
<evidence type="ECO:0000313" key="12">
    <source>
        <dbReference type="Proteomes" id="UP001201262"/>
    </source>
</evidence>
<dbReference type="InterPro" id="IPR050121">
    <property type="entry name" value="Cytochrome_P450_monoxygenase"/>
</dbReference>
<evidence type="ECO:0000313" key="11">
    <source>
        <dbReference type="EMBL" id="KAH8705962.1"/>
    </source>
</evidence>
<dbReference type="PANTHER" id="PTHR24305">
    <property type="entry name" value="CYTOCHROME P450"/>
    <property type="match status" value="1"/>
</dbReference>
<evidence type="ECO:0000256" key="5">
    <source>
        <dbReference type="ARBA" id="ARBA00023002"/>
    </source>
</evidence>
<comment type="similarity">
    <text evidence="2 9">Belongs to the cytochrome P450 family.</text>
</comment>
<dbReference type="GO" id="GO:0016705">
    <property type="term" value="F:oxidoreductase activity, acting on paired donors, with incorporation or reduction of molecular oxygen"/>
    <property type="evidence" value="ECO:0007669"/>
    <property type="project" value="InterPro"/>
</dbReference>
<evidence type="ECO:0000256" key="1">
    <source>
        <dbReference type="ARBA" id="ARBA00001971"/>
    </source>
</evidence>
<dbReference type="CDD" id="cd11060">
    <property type="entry name" value="CYP57A1-like"/>
    <property type="match status" value="1"/>
</dbReference>
<dbReference type="PRINTS" id="PR00385">
    <property type="entry name" value="P450"/>
</dbReference>
<dbReference type="Pfam" id="PF00067">
    <property type="entry name" value="p450"/>
    <property type="match status" value="1"/>
</dbReference>
<evidence type="ECO:0000256" key="10">
    <source>
        <dbReference type="SAM" id="Phobius"/>
    </source>
</evidence>
<dbReference type="InterPro" id="IPR017972">
    <property type="entry name" value="Cyt_P450_CS"/>
</dbReference>
<keyword evidence="10" id="KW-1133">Transmembrane helix</keyword>
<gene>
    <name evidence="11" type="ORF">BGW36DRAFT_436075</name>
</gene>
<dbReference type="PRINTS" id="PR00463">
    <property type="entry name" value="EP450I"/>
</dbReference>
<organism evidence="11 12">
    <name type="scientific">Talaromyces proteolyticus</name>
    <dbReference type="NCBI Taxonomy" id="1131652"/>
    <lineage>
        <taxon>Eukaryota</taxon>
        <taxon>Fungi</taxon>
        <taxon>Dikarya</taxon>
        <taxon>Ascomycota</taxon>
        <taxon>Pezizomycotina</taxon>
        <taxon>Eurotiomycetes</taxon>
        <taxon>Eurotiomycetidae</taxon>
        <taxon>Eurotiales</taxon>
        <taxon>Trichocomaceae</taxon>
        <taxon>Talaromyces</taxon>
        <taxon>Talaromyces sect. Bacilispori</taxon>
    </lineage>
</organism>
<evidence type="ECO:0000256" key="9">
    <source>
        <dbReference type="RuleBase" id="RU000461"/>
    </source>
</evidence>
<dbReference type="InterPro" id="IPR001128">
    <property type="entry name" value="Cyt_P450"/>
</dbReference>
<proteinExistence type="inferred from homology"/>
<comment type="caution">
    <text evidence="11">The sequence shown here is derived from an EMBL/GenBank/DDBJ whole genome shotgun (WGS) entry which is preliminary data.</text>
</comment>
<keyword evidence="3 8" id="KW-0349">Heme</keyword>
<feature type="transmembrane region" description="Helical" evidence="10">
    <location>
        <begin position="6"/>
        <end position="28"/>
    </location>
</feature>
<protein>
    <submittedName>
        <fullName evidence="11">Cytochrome P450</fullName>
    </submittedName>
</protein>
<keyword evidence="5 9" id="KW-0560">Oxidoreductase</keyword>
<evidence type="ECO:0000256" key="4">
    <source>
        <dbReference type="ARBA" id="ARBA00022723"/>
    </source>
</evidence>
<reference evidence="11" key="1">
    <citation type="submission" date="2021-12" db="EMBL/GenBank/DDBJ databases">
        <title>Convergent genome expansion in fungi linked to evolution of root-endophyte symbiosis.</title>
        <authorList>
            <consortium name="DOE Joint Genome Institute"/>
            <person name="Ke Y.-H."/>
            <person name="Bonito G."/>
            <person name="Liao H.-L."/>
            <person name="Looney B."/>
            <person name="Rojas-Flechas A."/>
            <person name="Nash J."/>
            <person name="Hameed K."/>
            <person name="Schadt C."/>
            <person name="Martin F."/>
            <person name="Crous P.W."/>
            <person name="Miettinen O."/>
            <person name="Magnuson J.K."/>
            <person name="Labbe J."/>
            <person name="Jacobson D."/>
            <person name="Doktycz M.J."/>
            <person name="Veneault-Fourrey C."/>
            <person name="Kuo A."/>
            <person name="Mondo S."/>
            <person name="Calhoun S."/>
            <person name="Riley R."/>
            <person name="Ohm R."/>
            <person name="LaButti K."/>
            <person name="Andreopoulos B."/>
            <person name="Pangilinan J."/>
            <person name="Nolan M."/>
            <person name="Tritt A."/>
            <person name="Clum A."/>
            <person name="Lipzen A."/>
            <person name="Daum C."/>
            <person name="Barry K."/>
            <person name="Grigoriev I.V."/>
            <person name="Vilgalys R."/>
        </authorList>
    </citation>
    <scope>NUCLEOTIDE SEQUENCE</scope>
    <source>
        <strain evidence="11">PMI_201</strain>
    </source>
</reference>
<dbReference type="RefSeq" id="XP_046078583.1">
    <property type="nucleotide sequence ID" value="XM_046221439.1"/>
</dbReference>
<feature type="binding site" description="axial binding residue" evidence="8">
    <location>
        <position position="448"/>
    </location>
    <ligand>
        <name>heme</name>
        <dbReference type="ChEBI" id="CHEBI:30413"/>
    </ligand>
    <ligandPart>
        <name>Fe</name>
        <dbReference type="ChEBI" id="CHEBI:18248"/>
    </ligandPart>
</feature>
<dbReference type="Proteomes" id="UP001201262">
    <property type="component" value="Unassembled WGS sequence"/>
</dbReference>
<dbReference type="InterPro" id="IPR002401">
    <property type="entry name" value="Cyt_P450_E_grp-I"/>
</dbReference>
<dbReference type="GO" id="GO:0004497">
    <property type="term" value="F:monooxygenase activity"/>
    <property type="evidence" value="ECO:0007669"/>
    <property type="project" value="UniProtKB-KW"/>
</dbReference>
<keyword evidence="6 8" id="KW-0408">Iron</keyword>
<evidence type="ECO:0000256" key="8">
    <source>
        <dbReference type="PIRSR" id="PIRSR602401-1"/>
    </source>
</evidence>
<evidence type="ECO:0000256" key="3">
    <source>
        <dbReference type="ARBA" id="ARBA00022617"/>
    </source>
</evidence>
<keyword evidence="7 9" id="KW-0503">Monooxygenase</keyword>
<dbReference type="PROSITE" id="PS00086">
    <property type="entry name" value="CYTOCHROME_P450"/>
    <property type="match status" value="1"/>
</dbReference>
<dbReference type="InterPro" id="IPR036396">
    <property type="entry name" value="Cyt_P450_sf"/>
</dbReference>
<dbReference type="Gene3D" id="1.10.630.10">
    <property type="entry name" value="Cytochrome P450"/>
    <property type="match status" value="1"/>
</dbReference>
<evidence type="ECO:0000256" key="7">
    <source>
        <dbReference type="ARBA" id="ARBA00023033"/>
    </source>
</evidence>